<protein>
    <recommendedName>
        <fullName evidence="4">Methyltransferase domain-containing protein</fullName>
    </recommendedName>
</protein>
<proteinExistence type="predicted"/>
<organism evidence="2 3">
    <name type="scientific">Chaetoceros tenuissimus</name>
    <dbReference type="NCBI Taxonomy" id="426638"/>
    <lineage>
        <taxon>Eukaryota</taxon>
        <taxon>Sar</taxon>
        <taxon>Stramenopiles</taxon>
        <taxon>Ochrophyta</taxon>
        <taxon>Bacillariophyta</taxon>
        <taxon>Coscinodiscophyceae</taxon>
        <taxon>Chaetocerotophycidae</taxon>
        <taxon>Chaetocerotales</taxon>
        <taxon>Chaetocerotaceae</taxon>
        <taxon>Chaetoceros</taxon>
    </lineage>
</organism>
<keyword evidence="3" id="KW-1185">Reference proteome</keyword>
<feature type="compositionally biased region" description="Basic residues" evidence="1">
    <location>
        <begin position="19"/>
        <end position="32"/>
    </location>
</feature>
<comment type="caution">
    <text evidence="2">The sequence shown here is derived from an EMBL/GenBank/DDBJ whole genome shotgun (WGS) entry which is preliminary data.</text>
</comment>
<name>A0AAD3D4J5_9STRA</name>
<reference evidence="2 3" key="1">
    <citation type="journal article" date="2021" name="Sci. Rep.">
        <title>The genome of the diatom Chaetoceros tenuissimus carries an ancient integrated fragment of an extant virus.</title>
        <authorList>
            <person name="Hongo Y."/>
            <person name="Kimura K."/>
            <person name="Takaki Y."/>
            <person name="Yoshida Y."/>
            <person name="Baba S."/>
            <person name="Kobayashi G."/>
            <person name="Nagasaki K."/>
            <person name="Hano T."/>
            <person name="Tomaru Y."/>
        </authorList>
    </citation>
    <scope>NUCLEOTIDE SEQUENCE [LARGE SCALE GENOMIC DNA]</scope>
    <source>
        <strain evidence="2 3">NIES-3715</strain>
    </source>
</reference>
<dbReference type="PANTHER" id="PTHR36971:SF1">
    <property type="entry name" value="METHYLTRANSFERASE DOMAIN-CONTAINING PROTEIN"/>
    <property type="match status" value="1"/>
</dbReference>
<accession>A0AAD3D4J5</accession>
<evidence type="ECO:0008006" key="4">
    <source>
        <dbReference type="Google" id="ProtNLM"/>
    </source>
</evidence>
<sequence length="290" mass="33267">METENNSKGVGNREDKPKKSQRKRHGARNQHRHKHFVKWIANKFPNELKMAKEVMNEEGDSTLPLHHILDVAGGKGELSARMTLCHKLRVQMVDPRQADIYDCFQKHVFRSLPKKWQQKIDSQDPSQIQSVIERRFKQHVKFFPSDGGVNNDGSSILSNKNDGSNGVIEELQSDKELLEAVKNCTLIIGMHADGATEAIVEIALHYRKPFIVVPCCVFPNLFRHRLVPMIDDNGKECGGDEAKMVPVRNHEQFCRYLAMKDSHFVVEELPFEGRNIGIWWDGKHKDQDPI</sequence>
<evidence type="ECO:0000256" key="1">
    <source>
        <dbReference type="SAM" id="MobiDB-lite"/>
    </source>
</evidence>
<dbReference type="EMBL" id="BLLK01000058">
    <property type="protein sequence ID" value="GFH57638.1"/>
    <property type="molecule type" value="Genomic_DNA"/>
</dbReference>
<evidence type="ECO:0000313" key="2">
    <source>
        <dbReference type="EMBL" id="GFH57638.1"/>
    </source>
</evidence>
<feature type="region of interest" description="Disordered" evidence="1">
    <location>
        <begin position="1"/>
        <end position="32"/>
    </location>
</feature>
<dbReference type="Proteomes" id="UP001054902">
    <property type="component" value="Unassembled WGS sequence"/>
</dbReference>
<dbReference type="PANTHER" id="PTHR36971">
    <property type="entry name" value="UNNAMED PRODUCT"/>
    <property type="match status" value="1"/>
</dbReference>
<gene>
    <name evidence="2" type="ORF">CTEN210_14114</name>
</gene>
<dbReference type="AlphaFoldDB" id="A0AAD3D4J5"/>
<evidence type="ECO:0000313" key="3">
    <source>
        <dbReference type="Proteomes" id="UP001054902"/>
    </source>
</evidence>